<dbReference type="AlphaFoldDB" id="A0A3E4XSD1"/>
<proteinExistence type="predicted"/>
<evidence type="ECO:0000313" key="3">
    <source>
        <dbReference type="Proteomes" id="UP000261295"/>
    </source>
</evidence>
<evidence type="ECO:0000313" key="1">
    <source>
        <dbReference type="EMBL" id="RGM58810.1"/>
    </source>
</evidence>
<dbReference type="EMBL" id="QSTL01000001">
    <property type="protein sequence ID" value="RGM58810.1"/>
    <property type="molecule type" value="Genomic_DNA"/>
</dbReference>
<dbReference type="GO" id="GO:0000271">
    <property type="term" value="P:polysaccharide biosynthetic process"/>
    <property type="evidence" value="ECO:0007669"/>
    <property type="project" value="InterPro"/>
</dbReference>
<reference evidence="3 4" key="1">
    <citation type="submission" date="2018-08" db="EMBL/GenBank/DDBJ databases">
        <title>A genome reference for cultivated species of the human gut microbiota.</title>
        <authorList>
            <person name="Zou Y."/>
            <person name="Xue W."/>
            <person name="Luo G."/>
        </authorList>
    </citation>
    <scope>NUCLEOTIDE SEQUENCE [LARGE SCALE GENOMIC DNA]</scope>
    <source>
        <strain evidence="2 4">AF14-42</strain>
        <strain evidence="1 3">OM07-9</strain>
    </source>
</reference>
<evidence type="ECO:0000313" key="2">
    <source>
        <dbReference type="EMBL" id="RGV43620.1"/>
    </source>
</evidence>
<sequence length="504" mass="58984">MKVLIYIAETGLYSSVGIHLDIALEQIRQGNEVFILNCDQSIGGCMENPHWNPLFCKLCMAFQKKDMKHFLPKGVEQHWMKEFVKQLKEEDIPKLQYDTVKELRALTFHGVDIGMGVMSTYISQTRNLNPEINEKSRAYFDALIREQIVTTLVFERLQKKHRFGLVVFQNGRGAQFKPFFNICKNQKIDFICTEDMCNAKGDSFLTHFYNDIPHSIAANNQKYMECWEHTKDSDDEREKIARSFFENRRNAVFAGDTIYVKNQIQGQMPEGWKDDVENIVIFNSSEDEFAAVSKEFDDAAFFPSQIEGIKSIIEHYKHDKTKHFTLRVHPNLKKVSYKYHLDLYNLNYSNLTVVRSDSPISTYALMDAASKIIVFGSTTGIESVYWRKPVICLAAAYYKPMNITYNPKTMEELWKYIDTPKLACLYSDDVLKYGYYYMSSNHEKTKYIKTDRVRMNFCSHTLQCYDYQKLFGSNFLYALLIQGFYRWLRNKFPAKFKSLSLKEA</sequence>
<comment type="caution">
    <text evidence="1">The sequence shown here is derived from an EMBL/GenBank/DDBJ whole genome shotgun (WGS) entry which is preliminary data.</text>
</comment>
<dbReference type="Proteomes" id="UP000261295">
    <property type="component" value="Unassembled WGS sequence"/>
</dbReference>
<dbReference type="Pfam" id="PF05159">
    <property type="entry name" value="Capsule_synth"/>
    <property type="match status" value="1"/>
</dbReference>
<evidence type="ECO:0008006" key="5">
    <source>
        <dbReference type="Google" id="ProtNLM"/>
    </source>
</evidence>
<gene>
    <name evidence="2" type="ORF">DWW14_06595</name>
    <name evidence="1" type="ORF">DXC07_01200</name>
</gene>
<organism evidence="1 3">
    <name type="scientific">Bacteroides uniformis</name>
    <dbReference type="NCBI Taxonomy" id="820"/>
    <lineage>
        <taxon>Bacteria</taxon>
        <taxon>Pseudomonadati</taxon>
        <taxon>Bacteroidota</taxon>
        <taxon>Bacteroidia</taxon>
        <taxon>Bacteroidales</taxon>
        <taxon>Bacteroidaceae</taxon>
        <taxon>Bacteroides</taxon>
    </lineage>
</organism>
<dbReference type="RefSeq" id="WP_057258568.1">
    <property type="nucleotide sequence ID" value="NZ_CZAD01000001.1"/>
</dbReference>
<dbReference type="GO" id="GO:0015774">
    <property type="term" value="P:polysaccharide transport"/>
    <property type="evidence" value="ECO:0007669"/>
    <property type="project" value="InterPro"/>
</dbReference>
<dbReference type="Proteomes" id="UP000285343">
    <property type="component" value="Unassembled WGS sequence"/>
</dbReference>
<evidence type="ECO:0000313" key="4">
    <source>
        <dbReference type="Proteomes" id="UP000285343"/>
    </source>
</evidence>
<dbReference type="EMBL" id="QRZC01000006">
    <property type="protein sequence ID" value="RGV43620.1"/>
    <property type="molecule type" value="Genomic_DNA"/>
</dbReference>
<accession>A0A3E4XSD1</accession>
<name>A0A3E4XSD1_BACUN</name>
<dbReference type="InterPro" id="IPR007833">
    <property type="entry name" value="Capsule_polysaccharide_synth"/>
</dbReference>
<protein>
    <recommendedName>
        <fullName evidence="5">Capsule polysaccharide biosynthesis protein</fullName>
    </recommendedName>
</protein>